<dbReference type="InterPro" id="IPR009081">
    <property type="entry name" value="PP-bd_ACP"/>
</dbReference>
<dbReference type="FunFam" id="1.10.1200.10:FF:000005">
    <property type="entry name" value="Nonribosomal peptide synthetase 1"/>
    <property type="match status" value="2"/>
</dbReference>
<evidence type="ECO:0000256" key="7">
    <source>
        <dbReference type="SAM" id="MobiDB-lite"/>
    </source>
</evidence>
<dbReference type="InterPro" id="IPR010071">
    <property type="entry name" value="AA_adenyl_dom"/>
</dbReference>
<dbReference type="VEuPathDB" id="FungiDB:ASPSYDRAFT_232116"/>
<dbReference type="Pfam" id="PF00668">
    <property type="entry name" value="Condensation"/>
    <property type="match status" value="7"/>
</dbReference>
<dbReference type="FunFam" id="3.30.559.30:FF:000010">
    <property type="entry name" value="Nonribosomal peptide synthase Pes1"/>
    <property type="match status" value="1"/>
</dbReference>
<evidence type="ECO:0000256" key="2">
    <source>
        <dbReference type="ARBA" id="ARBA00022553"/>
    </source>
</evidence>
<gene>
    <name evidence="9" type="ORF">ASPSYDRAFT_232116</name>
</gene>
<dbReference type="OrthoDB" id="416786at2759"/>
<evidence type="ECO:0000313" key="10">
    <source>
        <dbReference type="Proteomes" id="UP000184356"/>
    </source>
</evidence>
<dbReference type="InterPro" id="IPR036736">
    <property type="entry name" value="ACP-like_sf"/>
</dbReference>
<dbReference type="CDD" id="cd19542">
    <property type="entry name" value="CT_NRPS-like"/>
    <property type="match status" value="3"/>
</dbReference>
<evidence type="ECO:0000313" key="9">
    <source>
        <dbReference type="EMBL" id="OJJ63429.1"/>
    </source>
</evidence>
<sequence length="6237" mass="693210">MAQHARCCLPSFGATSDGPKRPLSIRTRITPSQSAKLLSAFEHNSLDSLLKTAWGLLLYRYTGSEDVCFGYQHYGFGGGCLGTHSSDPEGLLVCKLTIDESDTINTLLKKFRGRTDPEKVIGMDEGTNANVDDYSLFSTTVMVRVCGDRANGGNSVRPMLPPILPEECGARLHVKVLQEDICIFLEWWNTDISATQMESVARYFEYLLDQILSNEDIAAIDTCGLLEHDWSRICEFNSVVPEDCDRCIHEVIREKARLHPQREAVCAWDGNFTYEELDCLATKLASHLQTQNVGPEARVALCFDKSKWNIVAMLGVLKAGGAFVPLDPTHPTSRLRSLIDSVEVNIMLCSRNREELLSTVAENLIALDEQFLDKISPPSAGAVQQNEANSKNAAYLMFTSGSTGHPKGTLLEHRAFVSAAMSYGQPMDMDSECRILQFAAHTFDASLFESISPLIHGGCVCVPSDGERLNDVIQAINRMRVNVVCLTPSFVRFIDPLSIPGVKTIILVGEAMSRADLETWSHIKLVNGYGPTESAVCAAVNTEIHMASDCRDIGLPTGVHFWIVNPNDHDQLVPVGSPGELLLEGPTLARCYINNPEKTNEVFIYNPKWARQDSRGDRRFYKTGDLVRYNSDRGSLIFIGRKDTQIKLHGQRIELGEIENNISTLPVIKHCIAFFCKSGSAKGKIVAVISLQGGSSSSTAPLKLLQQSERNAAVAELREILLKRLPTYMIPSVWLCTESLPLLPSGKLNRKEIVSWATNQADDLQSQDSGFSNGESTPAAHMQETVEDRLISIWSRVLATPRSKISIEDGFLALGGDSIAAITCTGYCKKQGMGLTVQDILQSRSIRDLAKRVKEISRPVEYREATEQLFDLSPVQKLHFMIRHEGQGYFNQGIRTRLNQRVSAQDMRRSIEVIVKKHSMLRSRLVDAVAEGLQLRITEEVNSSYRLRVHNIKEETQIDSAIADSQLCINAVEGPMLSVDLFSSGDDYFLSMVAHHLAVDIVSWRIILEDLEDILLHPEEKVSNTQSLPFLTWCRLQDERTHALSEDLGDVPTPDFAYWGVENQVVTYGDVTCETFELDLDDSYSILMGCHKSLGTEPIDILLASLLHSFGETFTDRLLPAIFNEGHGREVWDPTIDISRTVGWFTTLYPISIAGRVPDDPVGTVVQVKDLRRRVSDNGRQQFASRISTQSHPCPMELTFNYVGQHRDLQRQDGLFQLMNQMAGETGQGGGASDFGRDTPRFALFEISALAVNGRIRFIFSFSKYMKHQETIRTWIARCAEVLRSLGKTLQSIPAKPTLSDFSMLSLTYPQLDNILSKKLPSIGVSSPELIEDIYPCSRMQQGILLARTRDSSLYAVHDTYEVLGLEEKPDAGRLVAAWEFVISRHAMLRTLFVENLTSQDLFCQVVLKQCEPSIVQLTCSDDGDVVQTFSSQQPAHHNGYQPHHRLTVCETSGGRLFFRIEISHAAMDGVSITVILRDLQLAYHGKADTHKPLFKNYMHYLRNTPQEASIEYWRNYLAGIKPCLFPALTDGKNVSQKQLRTLRLNFSSFNGLQSICERKALTLSTAFTAAWGLTVRLFCNSDDVCFSYMTSLRDAMVEDIESIVGPVINLLACRMRVTNDEPLRDILQRVQNDCMEQLPHNSLSFIDIQHELKLSDTALLNTGISYQKKAKMETQPSSEISLSRVCTIQDPAEYPLFVNVVASDKGAEIELNYWTNTLSDEQANNVASVFLKFLDDIVRHHEDKVGQLGTLSEWNKQRIRKWNKQLPEETGLLVQDIIREKAASQAEAPAIVAWDGIITYAELEHLSSCLATYLLRLGVRTGTLVPIHFNKSVWQVVTIISILKAGGVCVPRDKAQPASSLDKWLIDNGAHIAVTSFNGAELLEGMFPVVLAIDKSIFEALLNSSTINSSQAQPYDDGYVVFDTNGSAVILDQRAIVSRAASFASATNINSRTKTFQFAPCTSDMFLQELIGTFMHGGSVCIPESGSINQLSHSINATDANFISLTPSVASLLDPSEMPQIQVLALFGEPLTRDAQKLWSEKVQLHSFLGTPECSSTSIQGSKSDDLGELPTIKASAGCCSWLVDPSNTARLVPVGCVGELVIEGPGVSRGYLCDEEQKRAAESFVEDESEIVGSTRRTYSRFPRARQQMFKTGYLARYNSDGSLVYFGRKDGETSPKLQMVALESELILDTVEFPGYRCIVEAIDLRVEEYPETCVAIFILSTDAQPPTTKEHATVISPKTSESHQLMAKLHAHLTGSLPICQTPSLYVPVVGLPLTPLGTVNRLLLKNALRALPMESLLEYDVKKFGEFWRHESEKPSVSGQPLLQPFSTRGSPAPKMVNNSIRIPWAGAMQKSRARESLLCAWALVIHSYTQRDDIILGELLMSTEGSPRTIVPRRVRIDKTERITGLLERTSSSLAASKPFETTSISSIRHLNADTSRACDFETALSISLEGTDQQKKYLESLEAEENVHSELSVCPLVVFCTIEETGVQLAARYDDRVLYHSQLEQLLALFGECIDVFGQTIGLRGRVSDLEKRGESLQAFNDTVNYWKEYLAELEPCLFPASNPKKEQSKFTTKSLKLPNVSKINDACKDLSIAPSDFFQTVWALVLRCYTGMDEVCFGYYVSGKKASVGALPCRLGLSDDIKLRDVLQKRKEDMEQTLRFQMSLFEIQRAIGSENSSIFNTAFRYRKSSTGIAEPRNMLLSFAADELDPYLVVVDASISGSSAEINFEYQSNSISDNNMKNIIDCFDCTLNSVLTHAEQAGSIIRDVEFLGPHSRQQLSAWNANLPEIPQQCAHTVIKQQALAQPSAPAICSWDENFTYTQLDVLANKLACHLIDRGVGPEVFVGLCFEKSAWAVIAQVAVLKAGGAFASLDPAHPESRLQGLIADIGAPIVLCSTRYLEKVSRVCESALDVSQSKFDQIPTPSALKTPPKLGVNNAAYAIFTSGTTGKPKVTVLEHAALGVASVSFADRFGMGTDTRVIQFSSYTFDVSVFETIITLMTGGCVCVPSDEERLNDLAGAITRMGANLISCTPSVTSTLDPSSVPTLKTIINGGEKLTESQITRWSDRRMFNAYGPSEATVIATTSLKVDQDGIRLDDDCNSIGTAVCGRAWIVDPHNKNRLLPVGAVGELVLEGYNIARGYLNNVKKTEEVFITKPQWCRTEEMQGVFRYTGRMYRTGDLVRYKPDGNICFLSRMDTQVKLNGQRIELEEIEQQCATLLPANTQVAVDIVIPETKSFAKTLVAFFTVEAHPAPEENASSGVLIGLSNSTQKAIGKLHGSLSQILPQVMIPKLYFPVRYLPLGTTGKLDRKGLRTMVQALSRDQLKPYMISNSGSGRAIEKEAESKLRDLWAEVLEVDPGSISAEDSFFGLGGDSFSAMKLVGAARSQGISLTVAQIYGHPVLADMIGCCENAEEIAAGPDLEQFSLVPQSVPLHDVLHEVSDQCDVAEEVISDIYPCSPVQEGLLTLSIQHRGAYVARSIYRLAAGVDIEKFKAIWQQVADEFDILRTRIVHVEEAGFLQVVLKRERISWTLETTLDYSNDDSVSSNGGLLAKYAIVQLGPSVRYFVWTVNHALYDGWNIPRILKRAEDIYSDSPGRNITVPYKLFIHHLLQRDILQSDEYWKSYLSGLSCEHFPAKKNKESTSSGAGGIQLSSLDISRATGVTDITIPELIRAAWAVVLSVHTGSGDVCFGETLMGRNIDMPGVTDVAGPVLTTVPMRIRVDNKLPVVEYLYYVRQMTTAMIPHQHHGLQRIQKLSSDAALACNFQNLLVIQSDNGQLNQNIWSSENQQTRGDFFTHPLVVQCQISGSTINIQAHHDELVLDNWQAERLIGQFGFVLEQLFKIRRSSSLTVGGIDITSPLDKKDIARWNQRQVSCVDRCAHDIIKEHSLSQPQAPSICSWDGSLNYREMFELASSFAQYLVSCGVGPDKFVPICLDKSLWAIVTILSVLLAGGAFVPLDPTHPTSRHKEILEEIEADIILCSSHLRNRYLGSVGTIIPVSKDTIMAYAATTTNKKPRASLSPSNMAYAIFTSGSTGRPKGIVIDHRAVCSSVMGFASVMHLNKDSRVFQFASLTFDAAILEVLGTLMLGGCICVPSDDERLNDIPGAMQRMNVSWTFLTPSVASILEPSSVPSLKVLSCGGEALSREVVMKWENRLKFIGGYGPTETVVFAVVNSDFVNHGFACIGYGISCTLTWIVDPEDHHRLMPPGTVGELALEGPALAREYLKNPTKTADTFINEPVWAKDFPSSLSSPRRVYKTGDLVKYNSDGSIEYLGRKDHQVKLHGQRMELGEIEHRLLESQNVRSAVVILPNTGPLRQKLVAVISLKSLISDSSTITTGACELVSPRDMLRVGHQEANATKKSIEAQLPHYMVPQVWAVVQSIPMLVSGKLDRKRVTSWLEQLEDSVYDRIMEDYDKATHDIAEDGKAQEKEVEAPNTLRDIFAQVLNLPLHKIDTSRSFIYLGGDSITGMAVVSKARKRGLNLPLNHILQSKSIAELSTSLEAKPRQVKNEGDANTAFQLSPIQKLFFRSSSIVPKNSERFNQSMTVRLTQRVKPSALEDALRAVVQKHSMFRARFVKSKEGTWHQMVTNEIDSSYKFRAHSVKNPNEILSGIANTQSSLDVQTGPVCAADLFDKNGQQVLFLVASHLCVDVVSWRIVLQELEDFVRTGSLSSDAPLSFQSWCNVQLKNSKTTKSVEVPCKLPNLDYWGMIQVPNNYGQVKMQSFILDKQTTAFISGKCHEILRTETVEVLLAAVLHSFNRTFTDRDAPTIYSEGHGREAWDSYDPSGTVGWFTTLNPIHVQMNSDLLDTMKRVKDTRRQIATLSRTFFAQDVLHNNSNKFHVPLEILFNYLGKLQQLERDGSIFQHYGDVFNGETMDSTGDMGTETPRFSLFEITAVIIKEQLHVSFTYNRNMHHQARIQTWMAECKRVLEIDMPNLRKVTPEPTLNDYPLLPITYDGLKDIIENTLPRLNISQWDQVEDIYPCSPIQEGILLSQLRDPHEYIFNVIFEMRCFGENNIDLTKLRNAWSMVVARHPILRTAFVDSSCKGESFDQIVVKRVRETIVEIECDDSSALSKLDTISLQDSDRSTKLYHQLVFCKTSTGRVLVKFELNHLIVDGGSFSILMRELALAYSNQLPLGPGPLFSDYIKYLRGESSVQALEYWKKRLAGARPCHLPVATGKNGARQLGTRMVPFCRFAELQRFCETNSITLANLILAVWAIFLRSYTQSDDVCFGYPSTGRDLPVSGIQDAVGIFINNICCRVKFQSGQTLLGLSKSVQDDHIKSLAYQHASLAEIQHALGRQSKPLFNTCISIQNHSADKVEISGITYEFQKAHDPCEYPLTANVETARGHEGILLRYWADAVTEAEAATFAGTVAKILTCFAENPSTPISSLEIGVKENHRAIEQLMDRKSLEKIVDERIKVVIKQMLGDSKLASSLVKTHDEDLSKNFRHIGKNAEDTLQSLPVAREMTPSDSMQTLTPGDRVSTNTENQLWRLWSITLGLPPHPIKYQDSFFKLGGDSITAMKMVRAARDEGMKLSVGDVFQHPVFEKLVSLIDGRAKPVTSNLMAKHVENMENIQTMEKKVEDRSMPLRSESSQEISNLRPIEPDETSLRAAICPKVGVFKGGIVDVLPVTDFQSLSLAATMFESRWMLNYFYLDGKGSLDIRRLRESFLHVVDAFDILRTVFVSFHGQFFQVVLRKIRPDIFVHETELSLDEYTKSLQQRDRSEPPGQGVQYVQFYVVRKVNSNERRILIRMSHAQFDGVCLSKIMTAIKMAYEGSPISPSSFLGYMRLLPGTITPEHYQHWSTLLKGSRMTEVVQRDRPNTFQHIGSFAEQKKVIEIPSTATESITIATVMQSAWAVTLAKLCAQDDVVFGLTVSGRNAVPGVENTVGPCLNHIPIRVRFKDRWTALDLFRFLQDQQVANMAYESLGFREIVRHCTDWPESTYFTTSILHQNVDYEGEMHLDNNPYRMGGVGVIDNFTDLTLFSKPVAGQPNQLTVSLGYSFKGPMHPSFVSTVLDMVCDTAQSFVANPNVALPSPSTLRSLPPQRVEDTPDTSGSDSLLLSSLNNRSLSEVLAHSDLITRIWQQVLPPRSSANKPQTPFQLDSSFFGLGGDIVSMAQIVWILEQETGLHIRLEDLLAHSTFLGHMAVLTFNLTDRDTGSKSSSDAAPAYTPVDVSKTVSLPTQEVLPMVPVKSEWGALDRARLLAKKITKLSGLSARG</sequence>
<feature type="domain" description="Carrier" evidence="8">
    <location>
        <begin position="3345"/>
        <end position="3421"/>
    </location>
</feature>
<dbReference type="RefSeq" id="XP_040707235.1">
    <property type="nucleotide sequence ID" value="XM_040844120.1"/>
</dbReference>
<keyword evidence="2" id="KW-0597">Phosphoprotein</keyword>
<keyword evidence="5" id="KW-0413">Isomerase</keyword>
<dbReference type="PROSITE" id="PS00455">
    <property type="entry name" value="AMP_BINDING"/>
    <property type="match status" value="1"/>
</dbReference>
<dbReference type="SUPFAM" id="SSF56801">
    <property type="entry name" value="Acetyl-CoA synthetase-like"/>
    <property type="match status" value="4"/>
</dbReference>
<dbReference type="Gene3D" id="3.30.559.30">
    <property type="entry name" value="Nonribosomal peptide synthetase, condensation domain"/>
    <property type="match status" value="9"/>
</dbReference>
<keyword evidence="1" id="KW-0596">Phosphopantetheine</keyword>
<dbReference type="FunFam" id="3.40.50.980:FF:000001">
    <property type="entry name" value="Non-ribosomal peptide synthetase"/>
    <property type="match status" value="2"/>
</dbReference>
<dbReference type="Gene3D" id="3.40.50.12780">
    <property type="entry name" value="N-terminal domain of ligase-like"/>
    <property type="match status" value="4"/>
</dbReference>
<dbReference type="GO" id="GO:0005737">
    <property type="term" value="C:cytoplasm"/>
    <property type="evidence" value="ECO:0007669"/>
    <property type="project" value="TreeGrafter"/>
</dbReference>
<protein>
    <recommendedName>
        <fullName evidence="8">Carrier domain-containing protein</fullName>
    </recommendedName>
</protein>
<evidence type="ECO:0000256" key="5">
    <source>
        <dbReference type="ARBA" id="ARBA00023235"/>
    </source>
</evidence>
<dbReference type="FunFam" id="3.30.559.30:FF:000002">
    <property type="entry name" value="Nonribosomal peptide synthase Pes1"/>
    <property type="match status" value="2"/>
</dbReference>
<dbReference type="FunFam" id="3.30.300.30:FF:000015">
    <property type="entry name" value="Nonribosomal peptide synthase SidD"/>
    <property type="match status" value="3"/>
</dbReference>
<feature type="region of interest" description="Disordered" evidence="7">
    <location>
        <begin position="6054"/>
        <end position="6076"/>
    </location>
</feature>
<feature type="domain" description="Carrier" evidence="8">
    <location>
        <begin position="6088"/>
        <end position="6171"/>
    </location>
</feature>
<dbReference type="NCBIfam" id="NF003417">
    <property type="entry name" value="PRK04813.1"/>
    <property type="match status" value="4"/>
</dbReference>
<feature type="domain" description="Carrier" evidence="8">
    <location>
        <begin position="5496"/>
        <end position="5572"/>
    </location>
</feature>
<accession>A0A1L9TVH1</accession>
<dbReference type="CDD" id="cd05918">
    <property type="entry name" value="A_NRPS_SidN3_like"/>
    <property type="match status" value="3"/>
</dbReference>
<dbReference type="SUPFAM" id="SSF47336">
    <property type="entry name" value="ACP-like"/>
    <property type="match status" value="5"/>
</dbReference>
<dbReference type="GO" id="GO:0016874">
    <property type="term" value="F:ligase activity"/>
    <property type="evidence" value="ECO:0007669"/>
    <property type="project" value="UniProtKB-KW"/>
</dbReference>
<dbReference type="GO" id="GO:0031177">
    <property type="term" value="F:phosphopantetheine binding"/>
    <property type="evidence" value="ECO:0007669"/>
    <property type="project" value="InterPro"/>
</dbReference>
<dbReference type="Pfam" id="PF00550">
    <property type="entry name" value="PP-binding"/>
    <property type="match status" value="4"/>
</dbReference>
<dbReference type="InterPro" id="IPR006162">
    <property type="entry name" value="Ppantetheine_attach_site"/>
</dbReference>
<organism evidence="9 10">
    <name type="scientific">Aspergillus sydowii CBS 593.65</name>
    <dbReference type="NCBI Taxonomy" id="1036612"/>
    <lineage>
        <taxon>Eukaryota</taxon>
        <taxon>Fungi</taxon>
        <taxon>Dikarya</taxon>
        <taxon>Ascomycota</taxon>
        <taxon>Pezizomycotina</taxon>
        <taxon>Eurotiomycetes</taxon>
        <taxon>Eurotiomycetidae</taxon>
        <taxon>Eurotiales</taxon>
        <taxon>Aspergillaceae</taxon>
        <taxon>Aspergillus</taxon>
        <taxon>Aspergillus subgen. Nidulantes</taxon>
    </lineage>
</organism>
<dbReference type="CDD" id="cd19534">
    <property type="entry name" value="E_NRPS"/>
    <property type="match status" value="2"/>
</dbReference>
<dbReference type="InterPro" id="IPR023213">
    <property type="entry name" value="CAT-like_dom_sf"/>
</dbReference>
<keyword evidence="3" id="KW-0436">Ligase</keyword>
<dbReference type="Gene3D" id="1.10.1200.10">
    <property type="entry name" value="ACP-like"/>
    <property type="match status" value="5"/>
</dbReference>
<feature type="domain" description="Carrier" evidence="8">
    <location>
        <begin position="4439"/>
        <end position="4515"/>
    </location>
</feature>
<dbReference type="Gene3D" id="3.30.559.10">
    <property type="entry name" value="Chloramphenicol acetyltransferase-like domain"/>
    <property type="match status" value="6"/>
</dbReference>
<evidence type="ECO:0000256" key="1">
    <source>
        <dbReference type="ARBA" id="ARBA00022450"/>
    </source>
</evidence>
<dbReference type="InterPro" id="IPR020806">
    <property type="entry name" value="PKS_PP-bd"/>
</dbReference>
<dbReference type="FunFam" id="3.30.559.10:FF:000016">
    <property type="entry name" value="Nonribosomal peptide synthase Pes1"/>
    <property type="match status" value="2"/>
</dbReference>
<dbReference type="GO" id="GO:0043041">
    <property type="term" value="P:amino acid activation for nonribosomal peptide biosynthetic process"/>
    <property type="evidence" value="ECO:0007669"/>
    <property type="project" value="TreeGrafter"/>
</dbReference>
<reference evidence="10" key="1">
    <citation type="journal article" date="2017" name="Genome Biol.">
        <title>Comparative genomics reveals high biological diversity and specific adaptations in the industrially and medically important fungal genus Aspergillus.</title>
        <authorList>
            <person name="de Vries R.P."/>
            <person name="Riley R."/>
            <person name="Wiebenga A."/>
            <person name="Aguilar-Osorio G."/>
            <person name="Amillis S."/>
            <person name="Uchima C.A."/>
            <person name="Anderluh G."/>
            <person name="Asadollahi M."/>
            <person name="Askin M."/>
            <person name="Barry K."/>
            <person name="Battaglia E."/>
            <person name="Bayram O."/>
            <person name="Benocci T."/>
            <person name="Braus-Stromeyer S.A."/>
            <person name="Caldana C."/>
            <person name="Canovas D."/>
            <person name="Cerqueira G.C."/>
            <person name="Chen F."/>
            <person name="Chen W."/>
            <person name="Choi C."/>
            <person name="Clum A."/>
            <person name="Dos Santos R.A."/>
            <person name="Damasio A.R."/>
            <person name="Diallinas G."/>
            <person name="Emri T."/>
            <person name="Fekete E."/>
            <person name="Flipphi M."/>
            <person name="Freyberg S."/>
            <person name="Gallo A."/>
            <person name="Gournas C."/>
            <person name="Habgood R."/>
            <person name="Hainaut M."/>
            <person name="Harispe M.L."/>
            <person name="Henrissat B."/>
            <person name="Hilden K.S."/>
            <person name="Hope R."/>
            <person name="Hossain A."/>
            <person name="Karabika E."/>
            <person name="Karaffa L."/>
            <person name="Karanyi Z."/>
            <person name="Krasevec N."/>
            <person name="Kuo A."/>
            <person name="Kusch H."/>
            <person name="LaButti K."/>
            <person name="Lagendijk E.L."/>
            <person name="Lapidus A."/>
            <person name="Levasseur A."/>
            <person name="Lindquist E."/>
            <person name="Lipzen A."/>
            <person name="Logrieco A.F."/>
            <person name="MacCabe A."/>
            <person name="Maekelae M.R."/>
            <person name="Malavazi I."/>
            <person name="Melin P."/>
            <person name="Meyer V."/>
            <person name="Mielnichuk N."/>
            <person name="Miskei M."/>
            <person name="Molnar A.P."/>
            <person name="Mule G."/>
            <person name="Ngan C.Y."/>
            <person name="Orejas M."/>
            <person name="Orosz E."/>
            <person name="Ouedraogo J.P."/>
            <person name="Overkamp K.M."/>
            <person name="Park H.-S."/>
            <person name="Perrone G."/>
            <person name="Piumi F."/>
            <person name="Punt P.J."/>
            <person name="Ram A.F."/>
            <person name="Ramon A."/>
            <person name="Rauscher S."/>
            <person name="Record E."/>
            <person name="Riano-Pachon D.M."/>
            <person name="Robert V."/>
            <person name="Roehrig J."/>
            <person name="Ruller R."/>
            <person name="Salamov A."/>
            <person name="Salih N.S."/>
            <person name="Samson R.A."/>
            <person name="Sandor E."/>
            <person name="Sanguinetti M."/>
            <person name="Schuetze T."/>
            <person name="Sepcic K."/>
            <person name="Shelest E."/>
            <person name="Sherlock G."/>
            <person name="Sophianopoulou V."/>
            <person name="Squina F.M."/>
            <person name="Sun H."/>
            <person name="Susca A."/>
            <person name="Todd R.B."/>
            <person name="Tsang A."/>
            <person name="Unkles S.E."/>
            <person name="van de Wiele N."/>
            <person name="van Rossen-Uffink D."/>
            <person name="Oliveira J.V."/>
            <person name="Vesth T.C."/>
            <person name="Visser J."/>
            <person name="Yu J.-H."/>
            <person name="Zhou M."/>
            <person name="Andersen M.R."/>
            <person name="Archer D.B."/>
            <person name="Baker S.E."/>
            <person name="Benoit I."/>
            <person name="Brakhage A.A."/>
            <person name="Braus G.H."/>
            <person name="Fischer R."/>
            <person name="Frisvad J.C."/>
            <person name="Goldman G.H."/>
            <person name="Houbraken J."/>
            <person name="Oakley B."/>
            <person name="Pocsi I."/>
            <person name="Scazzocchio C."/>
            <person name="Seiboth B."/>
            <person name="vanKuyk P.A."/>
            <person name="Wortman J."/>
            <person name="Dyer P.S."/>
            <person name="Grigoriev I.V."/>
        </authorList>
    </citation>
    <scope>NUCLEOTIDE SEQUENCE [LARGE SCALE GENOMIC DNA]</scope>
    <source>
        <strain evidence="10">CBS 593.65</strain>
    </source>
</reference>
<dbReference type="NCBIfam" id="TIGR01733">
    <property type="entry name" value="AA-adenyl-dom"/>
    <property type="match status" value="3"/>
</dbReference>
<dbReference type="EMBL" id="KV878582">
    <property type="protein sequence ID" value="OJJ63429.1"/>
    <property type="molecule type" value="Genomic_DNA"/>
</dbReference>
<evidence type="ECO:0000256" key="4">
    <source>
        <dbReference type="ARBA" id="ARBA00022737"/>
    </source>
</evidence>
<dbReference type="Proteomes" id="UP000184356">
    <property type="component" value="Unassembled WGS sequence"/>
</dbReference>
<dbReference type="CDD" id="cd19545">
    <property type="entry name" value="FUM14_C_NRPS-like"/>
    <property type="match status" value="1"/>
</dbReference>
<feature type="domain" description="Carrier" evidence="8">
    <location>
        <begin position="781"/>
        <end position="857"/>
    </location>
</feature>
<dbReference type="SMART" id="SM00823">
    <property type="entry name" value="PKS_PP"/>
    <property type="match status" value="4"/>
</dbReference>
<dbReference type="FunFam" id="3.30.559.10:FF:000031">
    <property type="entry name" value="Nonribosomal peptide synthase Pes1"/>
    <property type="match status" value="1"/>
</dbReference>
<dbReference type="Gene3D" id="3.30.300.30">
    <property type="match status" value="4"/>
</dbReference>
<proteinExistence type="inferred from homology"/>
<dbReference type="FunFam" id="3.40.50.12780:FF:000014">
    <property type="entry name" value="Nonribosomal peptide synthetase 1"/>
    <property type="match status" value="3"/>
</dbReference>
<dbReference type="SUPFAM" id="SSF52777">
    <property type="entry name" value="CoA-dependent acyltransferases"/>
    <property type="match status" value="15"/>
</dbReference>
<dbReference type="STRING" id="1036612.A0A1L9TVH1"/>
<dbReference type="GeneID" id="63760193"/>
<dbReference type="InterPro" id="IPR001242">
    <property type="entry name" value="Condensation_dom"/>
</dbReference>
<keyword evidence="10" id="KW-1185">Reference proteome</keyword>
<dbReference type="FunFam" id="1.10.1200.10:FF:000024">
    <property type="entry name" value="Nonribosomal peptide synthase Pes1"/>
    <property type="match status" value="1"/>
</dbReference>
<dbReference type="InterPro" id="IPR045851">
    <property type="entry name" value="AMP-bd_C_sf"/>
</dbReference>
<dbReference type="Pfam" id="PF00501">
    <property type="entry name" value="AMP-binding"/>
    <property type="match status" value="4"/>
</dbReference>
<dbReference type="GO" id="GO:0016853">
    <property type="term" value="F:isomerase activity"/>
    <property type="evidence" value="ECO:0007669"/>
    <property type="project" value="UniProtKB-KW"/>
</dbReference>
<dbReference type="FunFam" id="3.30.559.30:FF:000005">
    <property type="entry name" value="Nonribosomal peptide synthase Pes1"/>
    <property type="match status" value="1"/>
</dbReference>
<dbReference type="PROSITE" id="PS00012">
    <property type="entry name" value="PHOSPHOPANTETHEINE"/>
    <property type="match status" value="1"/>
</dbReference>
<keyword evidence="4" id="KW-0677">Repeat</keyword>
<dbReference type="FunFam" id="3.30.559.10:FF:000017">
    <property type="entry name" value="Nonribosomal peptide synthase Pes1"/>
    <property type="match status" value="2"/>
</dbReference>
<evidence type="ECO:0000256" key="6">
    <source>
        <dbReference type="ARBA" id="ARBA00029454"/>
    </source>
</evidence>
<dbReference type="PANTHER" id="PTHR45527">
    <property type="entry name" value="NONRIBOSOMAL PEPTIDE SYNTHETASE"/>
    <property type="match status" value="1"/>
</dbReference>
<dbReference type="GO" id="GO:0044550">
    <property type="term" value="P:secondary metabolite biosynthetic process"/>
    <property type="evidence" value="ECO:0007669"/>
    <property type="project" value="TreeGrafter"/>
</dbReference>
<dbReference type="InterPro" id="IPR020845">
    <property type="entry name" value="AMP-binding_CS"/>
</dbReference>
<dbReference type="PANTHER" id="PTHR45527:SF1">
    <property type="entry name" value="FATTY ACID SYNTHASE"/>
    <property type="match status" value="1"/>
</dbReference>
<dbReference type="InterPro" id="IPR000873">
    <property type="entry name" value="AMP-dep_synth/lig_dom"/>
</dbReference>
<dbReference type="InterPro" id="IPR042099">
    <property type="entry name" value="ANL_N_sf"/>
</dbReference>
<dbReference type="FunFam" id="3.30.559.30:FF:000003">
    <property type="entry name" value="Nonribosomal peptide synthase SidD"/>
    <property type="match status" value="1"/>
</dbReference>
<comment type="similarity">
    <text evidence="6">Belongs to the NRP synthetase family.</text>
</comment>
<evidence type="ECO:0000259" key="8">
    <source>
        <dbReference type="PROSITE" id="PS50075"/>
    </source>
</evidence>
<name>A0A1L9TVH1_9EURO</name>
<evidence type="ECO:0000256" key="3">
    <source>
        <dbReference type="ARBA" id="ARBA00022598"/>
    </source>
</evidence>
<dbReference type="PROSITE" id="PS50075">
    <property type="entry name" value="CARRIER"/>
    <property type="match status" value="5"/>
</dbReference>